<feature type="signal peptide" evidence="11">
    <location>
        <begin position="1"/>
        <end position="22"/>
    </location>
</feature>
<keyword evidence="2 11" id="KW-0732">Signal</keyword>
<dbReference type="PROSITE" id="PS50198">
    <property type="entry name" value="PPIC_PPIASE_2"/>
    <property type="match status" value="1"/>
</dbReference>
<keyword evidence="5" id="KW-0143">Chaperone</keyword>
<evidence type="ECO:0000256" key="8">
    <source>
        <dbReference type="ARBA" id="ARBA00031484"/>
    </source>
</evidence>
<dbReference type="InterPro" id="IPR027304">
    <property type="entry name" value="Trigger_fact/SurA_dom_sf"/>
</dbReference>
<evidence type="ECO:0000256" key="5">
    <source>
        <dbReference type="ARBA" id="ARBA00023186"/>
    </source>
</evidence>
<dbReference type="AlphaFoldDB" id="A0A269Y1K0"/>
<evidence type="ECO:0000256" key="6">
    <source>
        <dbReference type="ARBA" id="ARBA00023235"/>
    </source>
</evidence>
<dbReference type="InterPro" id="IPR015391">
    <property type="entry name" value="SurA_N"/>
</dbReference>
<evidence type="ECO:0000256" key="2">
    <source>
        <dbReference type="ARBA" id="ARBA00022729"/>
    </source>
</evidence>
<dbReference type="EMBL" id="NCXK01000001">
    <property type="protein sequence ID" value="PAK79369.1"/>
    <property type="molecule type" value="Genomic_DNA"/>
</dbReference>
<evidence type="ECO:0000256" key="1">
    <source>
        <dbReference type="ARBA" id="ARBA00018370"/>
    </source>
</evidence>
<dbReference type="InterPro" id="IPR000297">
    <property type="entry name" value="PPIase_PpiC"/>
</dbReference>
<dbReference type="PANTHER" id="PTHR47637:SF1">
    <property type="entry name" value="CHAPERONE SURA"/>
    <property type="match status" value="1"/>
</dbReference>
<dbReference type="OrthoDB" id="9791746at2"/>
<reference evidence="13 14" key="1">
    <citation type="submission" date="2017-04" db="EMBL/GenBank/DDBJ databases">
        <title>Kefir bacterial isolates.</title>
        <authorList>
            <person name="Kim Y."/>
            <person name="Blasche S."/>
            <person name="Patil K.R."/>
        </authorList>
    </citation>
    <scope>NUCLEOTIDE SEQUENCE [LARGE SCALE GENOMIC DNA]</scope>
    <source>
        <strain evidence="13 14">KR</strain>
    </source>
</reference>
<proteinExistence type="predicted"/>
<sequence>MRLRSLTLACCSLTALALPVCAAAPHAAAATHHHSSAAKSAQAPAAEAQPEPDDMIVAVVNSIPLTKRDVDNRGKLFALSTGLPVSDDLMARLRPQIIRQMIDEKLRTQEILSRHINIAPEQIAAAIGNIEKRNGMPEGTLRNHLAKDGVSLTTLIDQLRVQIGWIQVLRQELGPRSRVSAGDIAQRQAALKREEGRTEYEISEIFVKVDDPRHAEEELAFTNTVIDELHKGAPFPIVAAQFSQSQTALDGGSMGWVQEDELDPSVVDIVRRMPVGIGAVSNPITVPGGFLIVTLNGKRVVGKEMGHMVDVRQVFVGFDTPLDPQHVTPQQEAALQKAMHIAQTTHSCTEMEAANKGEGEKRPSNPGELPLERLNPQMQSVLAELPIGQVSRPMVSREGIDLLMVCSKTEKNFSNRSPSEIADQLMNERVEQAARQLDSDLHRRAMIDLHVKLKGA</sequence>
<dbReference type="SUPFAM" id="SSF54534">
    <property type="entry name" value="FKBP-like"/>
    <property type="match status" value="1"/>
</dbReference>
<comment type="caution">
    <text evidence="13">The sequence shown here is derived from an EMBL/GenBank/DDBJ whole genome shotgun (WGS) entry which is preliminary data.</text>
</comment>
<evidence type="ECO:0000259" key="12">
    <source>
        <dbReference type="PROSITE" id="PS50198"/>
    </source>
</evidence>
<name>A0A269Y1K0_9PROT</name>
<feature type="compositionally biased region" description="Basic and acidic residues" evidence="10">
    <location>
        <begin position="353"/>
        <end position="363"/>
    </location>
</feature>
<evidence type="ECO:0000256" key="11">
    <source>
        <dbReference type="SAM" id="SignalP"/>
    </source>
</evidence>
<dbReference type="Pfam" id="PF00639">
    <property type="entry name" value="Rotamase"/>
    <property type="match status" value="1"/>
</dbReference>
<feature type="region of interest" description="Disordered" evidence="10">
    <location>
        <begin position="353"/>
        <end position="372"/>
    </location>
</feature>
<evidence type="ECO:0000256" key="9">
    <source>
        <dbReference type="PROSITE-ProRule" id="PRU00278"/>
    </source>
</evidence>
<keyword evidence="4 9" id="KW-0697">Rotamase</keyword>
<dbReference type="Proteomes" id="UP000216151">
    <property type="component" value="Unassembled WGS sequence"/>
</dbReference>
<dbReference type="GO" id="GO:0003755">
    <property type="term" value="F:peptidyl-prolyl cis-trans isomerase activity"/>
    <property type="evidence" value="ECO:0007669"/>
    <property type="project" value="UniProtKB-KW"/>
</dbReference>
<keyword evidence="3" id="KW-0574">Periplasm</keyword>
<protein>
    <recommendedName>
        <fullName evidence="1">Parvulin-like PPIase</fullName>
    </recommendedName>
    <alternativeName>
        <fullName evidence="7">Peptidyl-prolyl cis-trans isomerase plp</fullName>
    </alternativeName>
    <alternativeName>
        <fullName evidence="8">Rotamase plp</fullName>
    </alternativeName>
</protein>
<dbReference type="PANTHER" id="PTHR47637">
    <property type="entry name" value="CHAPERONE SURA"/>
    <property type="match status" value="1"/>
</dbReference>
<keyword evidence="6 9" id="KW-0413">Isomerase</keyword>
<feature type="domain" description="PpiC" evidence="12">
    <location>
        <begin position="197"/>
        <end position="297"/>
    </location>
</feature>
<evidence type="ECO:0000256" key="10">
    <source>
        <dbReference type="SAM" id="MobiDB-lite"/>
    </source>
</evidence>
<gene>
    <name evidence="13" type="ORF">B8X00_01310</name>
</gene>
<evidence type="ECO:0000256" key="3">
    <source>
        <dbReference type="ARBA" id="ARBA00022764"/>
    </source>
</evidence>
<dbReference type="SUPFAM" id="SSF109998">
    <property type="entry name" value="Triger factor/SurA peptide-binding domain-like"/>
    <property type="match status" value="1"/>
</dbReference>
<dbReference type="Gene3D" id="3.10.50.40">
    <property type="match status" value="1"/>
</dbReference>
<organism evidence="13 14">
    <name type="scientific">Acetobacter fabarum</name>
    <dbReference type="NCBI Taxonomy" id="483199"/>
    <lineage>
        <taxon>Bacteria</taxon>
        <taxon>Pseudomonadati</taxon>
        <taxon>Pseudomonadota</taxon>
        <taxon>Alphaproteobacteria</taxon>
        <taxon>Acetobacterales</taxon>
        <taxon>Acetobacteraceae</taxon>
        <taxon>Acetobacter</taxon>
    </lineage>
</organism>
<dbReference type="RefSeq" id="WP_086647175.1">
    <property type="nucleotide sequence ID" value="NZ_JAKVNI010000001.1"/>
</dbReference>
<dbReference type="Pfam" id="PF09312">
    <property type="entry name" value="SurA_N"/>
    <property type="match status" value="1"/>
</dbReference>
<feature type="chain" id="PRO_5013238677" description="Parvulin-like PPIase" evidence="11">
    <location>
        <begin position="23"/>
        <end position="456"/>
    </location>
</feature>
<keyword evidence="14" id="KW-1185">Reference proteome</keyword>
<dbReference type="Gene3D" id="1.10.4030.10">
    <property type="entry name" value="Porin chaperone SurA, peptide-binding domain"/>
    <property type="match status" value="1"/>
</dbReference>
<evidence type="ECO:0000313" key="14">
    <source>
        <dbReference type="Proteomes" id="UP000216151"/>
    </source>
</evidence>
<evidence type="ECO:0000256" key="4">
    <source>
        <dbReference type="ARBA" id="ARBA00023110"/>
    </source>
</evidence>
<accession>A0A269Y1K0</accession>
<evidence type="ECO:0000256" key="7">
    <source>
        <dbReference type="ARBA" id="ARBA00030642"/>
    </source>
</evidence>
<dbReference type="GeneID" id="91558134"/>
<dbReference type="InterPro" id="IPR050280">
    <property type="entry name" value="OMP_Chaperone_SurA"/>
</dbReference>
<evidence type="ECO:0000313" key="13">
    <source>
        <dbReference type="EMBL" id="PAK79369.1"/>
    </source>
</evidence>
<dbReference type="InterPro" id="IPR046357">
    <property type="entry name" value="PPIase_dom_sf"/>
</dbReference>